<dbReference type="PANTHER" id="PTHR45138">
    <property type="entry name" value="REGULATORY COMPONENTS OF SENSORY TRANSDUCTION SYSTEM"/>
    <property type="match status" value="1"/>
</dbReference>
<dbReference type="GO" id="GO:0052621">
    <property type="term" value="F:diguanylate cyclase activity"/>
    <property type="evidence" value="ECO:0007669"/>
    <property type="project" value="TreeGrafter"/>
</dbReference>
<keyword evidence="2" id="KW-0812">Transmembrane</keyword>
<dbReference type="InterPro" id="IPR000160">
    <property type="entry name" value="GGDEF_dom"/>
</dbReference>
<accession>A0A937UW77</accession>
<keyword evidence="5" id="KW-1185">Reference proteome</keyword>
<dbReference type="PROSITE" id="PS50887">
    <property type="entry name" value="GGDEF"/>
    <property type="match status" value="1"/>
</dbReference>
<feature type="transmembrane region" description="Helical" evidence="2">
    <location>
        <begin position="188"/>
        <end position="206"/>
    </location>
</feature>
<feature type="transmembrane region" description="Helical" evidence="2">
    <location>
        <begin position="159"/>
        <end position="176"/>
    </location>
</feature>
<dbReference type="AlphaFoldDB" id="A0A937UW77"/>
<feature type="compositionally biased region" description="Pro residues" evidence="1">
    <location>
        <begin position="544"/>
        <end position="554"/>
    </location>
</feature>
<dbReference type="Pfam" id="PF00990">
    <property type="entry name" value="GGDEF"/>
    <property type="match status" value="1"/>
</dbReference>
<evidence type="ECO:0000256" key="1">
    <source>
        <dbReference type="SAM" id="MobiDB-lite"/>
    </source>
</evidence>
<dbReference type="GO" id="GO:0005886">
    <property type="term" value="C:plasma membrane"/>
    <property type="evidence" value="ECO:0007669"/>
    <property type="project" value="TreeGrafter"/>
</dbReference>
<feature type="region of interest" description="Disordered" evidence="1">
    <location>
        <begin position="1"/>
        <end position="38"/>
    </location>
</feature>
<feature type="transmembrane region" description="Helical" evidence="2">
    <location>
        <begin position="342"/>
        <end position="360"/>
    </location>
</feature>
<dbReference type="InterPro" id="IPR050469">
    <property type="entry name" value="Diguanylate_Cyclase"/>
</dbReference>
<feature type="transmembrane region" description="Helical" evidence="2">
    <location>
        <begin position="218"/>
        <end position="239"/>
    </location>
</feature>
<evidence type="ECO:0000256" key="2">
    <source>
        <dbReference type="SAM" id="Phobius"/>
    </source>
</evidence>
<feature type="compositionally biased region" description="Pro residues" evidence="1">
    <location>
        <begin position="19"/>
        <end position="36"/>
    </location>
</feature>
<feature type="transmembrane region" description="Helical" evidence="2">
    <location>
        <begin position="96"/>
        <end position="116"/>
    </location>
</feature>
<sequence>MAAVNDFRRANADRRPVRGPSPPAVACPPGDRPPSPVGLTLSGGPAGIPVAMASLARPASMAASWLWLGYLGAGAMVIGCYYALPGEGGWVTGRAVAYCATSASAAVAVFVGLYRYRPRPWPLWALIGLAQLIYACADAIFCVAYYPQASTTFPGVHDLLYLAHYPVLVAGVLPIARRRVPGGDLPSLLDGLLAATAAATLSYLNLIEPRLDGDLSTLVAVGYPVADLVLFAIAVRLLLGLRRRPPAVALLAASLFALLAADTGYAIQLLGSGSSAGGPLDGIRLAGNLALGAAALHPTMTRVADPAPHSAELGRARLYALYLVGVVAPLTLAANAGKADTYMELVTAGAMVVTMALIMARMRHAEVRQRWLANTDVLTGLRTRRFLETRLVLEAARARRGDAVLALFLIDVDHFKSINDRFGHPAGDRALTEIARRLRAAARSGDVVARYGGEEFALLAARTGQDDLRAVGERLRATVAAAPVPVTDVTALAVTVSVGGAAAPADAASPAELVDRADRALYAAKTAGRDRVVLSDHPATPVNWPRPPDGPDAPVPTTRGGSRAARDSSRIREAGDLEGPGADPGGRGRGPARS</sequence>
<gene>
    <name evidence="4" type="ORF">I7412_39335</name>
</gene>
<dbReference type="InterPro" id="IPR029787">
    <property type="entry name" value="Nucleotide_cyclase"/>
</dbReference>
<dbReference type="PANTHER" id="PTHR45138:SF9">
    <property type="entry name" value="DIGUANYLATE CYCLASE DGCM-RELATED"/>
    <property type="match status" value="1"/>
</dbReference>
<name>A0A937UW77_9ACTN</name>
<dbReference type="FunFam" id="3.30.70.270:FF:000001">
    <property type="entry name" value="Diguanylate cyclase domain protein"/>
    <property type="match status" value="1"/>
</dbReference>
<keyword evidence="2" id="KW-1133">Transmembrane helix</keyword>
<feature type="transmembrane region" description="Helical" evidence="2">
    <location>
        <begin position="123"/>
        <end position="147"/>
    </location>
</feature>
<dbReference type="CDD" id="cd01949">
    <property type="entry name" value="GGDEF"/>
    <property type="match status" value="1"/>
</dbReference>
<reference evidence="4" key="1">
    <citation type="submission" date="2020-12" db="EMBL/GenBank/DDBJ databases">
        <title>Genomic characterization of non-nitrogen-fixing Frankia strains.</title>
        <authorList>
            <person name="Carlos-Shanley C."/>
            <person name="Guerra T."/>
            <person name="Hahn D."/>
        </authorList>
    </citation>
    <scope>NUCLEOTIDE SEQUENCE</scope>
    <source>
        <strain evidence="4">CN6</strain>
    </source>
</reference>
<dbReference type="GO" id="GO:1902201">
    <property type="term" value="P:negative regulation of bacterial-type flagellum-dependent cell motility"/>
    <property type="evidence" value="ECO:0007669"/>
    <property type="project" value="TreeGrafter"/>
</dbReference>
<dbReference type="GO" id="GO:0043709">
    <property type="term" value="P:cell adhesion involved in single-species biofilm formation"/>
    <property type="evidence" value="ECO:0007669"/>
    <property type="project" value="TreeGrafter"/>
</dbReference>
<feature type="compositionally biased region" description="Gly residues" evidence="1">
    <location>
        <begin position="582"/>
        <end position="594"/>
    </location>
</feature>
<feature type="transmembrane region" description="Helical" evidence="2">
    <location>
        <begin position="246"/>
        <end position="265"/>
    </location>
</feature>
<feature type="transmembrane region" description="Helical" evidence="2">
    <location>
        <begin position="65"/>
        <end position="84"/>
    </location>
</feature>
<feature type="compositionally biased region" description="Basic and acidic residues" evidence="1">
    <location>
        <begin position="564"/>
        <end position="575"/>
    </location>
</feature>
<evidence type="ECO:0000313" key="4">
    <source>
        <dbReference type="EMBL" id="MBL7633106.1"/>
    </source>
</evidence>
<organism evidence="4 5">
    <name type="scientific">Frankia nepalensis</name>
    <dbReference type="NCBI Taxonomy" id="1836974"/>
    <lineage>
        <taxon>Bacteria</taxon>
        <taxon>Bacillati</taxon>
        <taxon>Actinomycetota</taxon>
        <taxon>Actinomycetes</taxon>
        <taxon>Frankiales</taxon>
        <taxon>Frankiaceae</taxon>
        <taxon>Frankia</taxon>
    </lineage>
</organism>
<protein>
    <submittedName>
        <fullName evidence="4">GGDEF domain-containing protein</fullName>
    </submittedName>
</protein>
<proteinExistence type="predicted"/>
<dbReference type="SUPFAM" id="SSF55073">
    <property type="entry name" value="Nucleotide cyclase"/>
    <property type="match status" value="1"/>
</dbReference>
<dbReference type="InterPro" id="IPR043128">
    <property type="entry name" value="Rev_trsase/Diguanyl_cyclase"/>
</dbReference>
<feature type="transmembrane region" description="Helical" evidence="2">
    <location>
        <begin position="285"/>
        <end position="304"/>
    </location>
</feature>
<dbReference type="Gene3D" id="3.30.70.270">
    <property type="match status" value="1"/>
</dbReference>
<comment type="caution">
    <text evidence="4">The sequence shown here is derived from an EMBL/GenBank/DDBJ whole genome shotgun (WGS) entry which is preliminary data.</text>
</comment>
<feature type="region of interest" description="Disordered" evidence="1">
    <location>
        <begin position="532"/>
        <end position="594"/>
    </location>
</feature>
<dbReference type="Proteomes" id="UP000604475">
    <property type="component" value="Unassembled WGS sequence"/>
</dbReference>
<feature type="domain" description="GGDEF" evidence="3">
    <location>
        <begin position="403"/>
        <end position="537"/>
    </location>
</feature>
<dbReference type="SMART" id="SM00267">
    <property type="entry name" value="GGDEF"/>
    <property type="match status" value="1"/>
</dbReference>
<feature type="transmembrane region" description="Helical" evidence="2">
    <location>
        <begin position="316"/>
        <end position="336"/>
    </location>
</feature>
<evidence type="ECO:0000313" key="5">
    <source>
        <dbReference type="Proteomes" id="UP000604475"/>
    </source>
</evidence>
<dbReference type="NCBIfam" id="TIGR00254">
    <property type="entry name" value="GGDEF"/>
    <property type="match status" value="1"/>
</dbReference>
<dbReference type="EMBL" id="JAEACQ010000371">
    <property type="protein sequence ID" value="MBL7633106.1"/>
    <property type="molecule type" value="Genomic_DNA"/>
</dbReference>
<evidence type="ECO:0000259" key="3">
    <source>
        <dbReference type="PROSITE" id="PS50887"/>
    </source>
</evidence>
<keyword evidence="2" id="KW-0472">Membrane</keyword>
<feature type="compositionally biased region" description="Basic and acidic residues" evidence="1">
    <location>
        <begin position="1"/>
        <end position="16"/>
    </location>
</feature>